<dbReference type="Gene3D" id="3.40.50.10190">
    <property type="entry name" value="BRCT domain"/>
    <property type="match status" value="1"/>
</dbReference>
<dbReference type="CDD" id="cd17748">
    <property type="entry name" value="BRCT_DNA_ligase_like"/>
    <property type="match status" value="1"/>
</dbReference>
<dbReference type="EMBL" id="QJSU01000004">
    <property type="protein sequence ID" value="PYE39205.1"/>
    <property type="molecule type" value="Genomic_DNA"/>
</dbReference>
<dbReference type="InterPro" id="IPR036420">
    <property type="entry name" value="BRCT_dom_sf"/>
</dbReference>
<keyword evidence="1" id="KW-0540">Nuclease</keyword>
<dbReference type="GO" id="GO:0008408">
    <property type="term" value="F:3'-5' exonuclease activity"/>
    <property type="evidence" value="ECO:0007669"/>
    <property type="project" value="TreeGrafter"/>
</dbReference>
<evidence type="ECO:0000256" key="1">
    <source>
        <dbReference type="ARBA" id="ARBA00022722"/>
    </source>
</evidence>
<dbReference type="Proteomes" id="UP000247746">
    <property type="component" value="Unassembled WGS sequence"/>
</dbReference>
<dbReference type="SMART" id="SM00479">
    <property type="entry name" value="EXOIII"/>
    <property type="match status" value="1"/>
</dbReference>
<keyword evidence="2" id="KW-0269">Exonuclease</keyword>
<feature type="domain" description="Exonuclease" evidence="3">
    <location>
        <begin position="2"/>
        <end position="166"/>
    </location>
</feature>
<gene>
    <name evidence="4" type="ORF">DFP82_10417</name>
</gene>
<comment type="caution">
    <text evidence="4">The sequence shown here is derived from an EMBL/GenBank/DDBJ whole genome shotgun (WGS) entry which is preliminary data.</text>
</comment>
<dbReference type="InterPro" id="IPR036397">
    <property type="entry name" value="RNaseH_sf"/>
</dbReference>
<dbReference type="SUPFAM" id="SSF52113">
    <property type="entry name" value="BRCT domain"/>
    <property type="match status" value="1"/>
</dbReference>
<accession>A0A2V4VK78</accession>
<dbReference type="PANTHER" id="PTHR30231:SF42">
    <property type="entry name" value="EXONUCLEASE"/>
    <property type="match status" value="1"/>
</dbReference>
<evidence type="ECO:0000313" key="5">
    <source>
        <dbReference type="Proteomes" id="UP000247746"/>
    </source>
</evidence>
<dbReference type="AlphaFoldDB" id="A0A2V4VK78"/>
<dbReference type="InterPro" id="IPR013520">
    <property type="entry name" value="Ribonucl_H"/>
</dbReference>
<dbReference type="PANTHER" id="PTHR30231">
    <property type="entry name" value="DNA POLYMERASE III SUBUNIT EPSILON"/>
    <property type="match status" value="1"/>
</dbReference>
<protein>
    <submittedName>
        <fullName evidence="4">DNA polymerase-3 subunit epsilon</fullName>
    </submittedName>
</protein>
<dbReference type="GO" id="GO:0003676">
    <property type="term" value="F:nucleic acid binding"/>
    <property type="evidence" value="ECO:0007669"/>
    <property type="project" value="InterPro"/>
</dbReference>
<organism evidence="4 5">
    <name type="scientific">Psychrobacter fozii</name>
    <dbReference type="NCBI Taxonomy" id="198480"/>
    <lineage>
        <taxon>Bacteria</taxon>
        <taxon>Pseudomonadati</taxon>
        <taxon>Pseudomonadota</taxon>
        <taxon>Gammaproteobacteria</taxon>
        <taxon>Moraxellales</taxon>
        <taxon>Moraxellaceae</taxon>
        <taxon>Psychrobacter</taxon>
    </lineage>
</organism>
<dbReference type="GO" id="GO:0005829">
    <property type="term" value="C:cytosol"/>
    <property type="evidence" value="ECO:0007669"/>
    <property type="project" value="TreeGrafter"/>
</dbReference>
<keyword evidence="5" id="KW-1185">Reference proteome</keyword>
<dbReference type="RefSeq" id="WP_181416257.1">
    <property type="nucleotide sequence ID" value="NZ_QJSU01000004.1"/>
</dbReference>
<dbReference type="Gene3D" id="3.30.420.10">
    <property type="entry name" value="Ribonuclease H-like superfamily/Ribonuclease H"/>
    <property type="match status" value="1"/>
</dbReference>
<dbReference type="Pfam" id="PF00929">
    <property type="entry name" value="RNase_T"/>
    <property type="match status" value="1"/>
</dbReference>
<sequence>MNFVTIDVETANSDIGSICQIGLAKYLNGKLIDTYCTLVAPQTSFSRQNIEVHGITSSMVKDAPSMHDIYGNILKFIGENIVVSYTNFDQRALRQSLDNHKLPVPELQWVDATVLVRRTCQRFAVQGYNLANVCKEWNYRFTHHDALEDAKACGFITVTILRENSLSIRDWVEASEYNRIYHQQRRVNNKSYPRNITKTGDEAGQYAGLNICFTGDLSIGRAEIAEIAAKNGFNVKAGASKKLDYLVVGVQDLTLLAGHEKSSKHRKVEELIQSGIDIKVLAEKEFLKLIKISD</sequence>
<evidence type="ECO:0000256" key="2">
    <source>
        <dbReference type="ARBA" id="ARBA00022839"/>
    </source>
</evidence>
<evidence type="ECO:0000259" key="3">
    <source>
        <dbReference type="SMART" id="SM00479"/>
    </source>
</evidence>
<dbReference type="SUPFAM" id="SSF53098">
    <property type="entry name" value="Ribonuclease H-like"/>
    <property type="match status" value="1"/>
</dbReference>
<reference evidence="4 5" key="1">
    <citation type="submission" date="2018-06" db="EMBL/GenBank/DDBJ databases">
        <title>Genomic Encyclopedia of Type Strains, Phase III (KMG-III): the genomes of soil and plant-associated and newly described type strains.</title>
        <authorList>
            <person name="Whitman W."/>
        </authorList>
    </citation>
    <scope>NUCLEOTIDE SEQUENCE [LARGE SCALE GENOMIC DNA]</scope>
    <source>
        <strain evidence="4 5">CECT 5889</strain>
    </source>
</reference>
<evidence type="ECO:0000313" key="4">
    <source>
        <dbReference type="EMBL" id="PYE39205.1"/>
    </source>
</evidence>
<proteinExistence type="predicted"/>
<keyword evidence="2" id="KW-0378">Hydrolase</keyword>
<dbReference type="GO" id="GO:0006259">
    <property type="term" value="P:DNA metabolic process"/>
    <property type="evidence" value="ECO:0007669"/>
    <property type="project" value="UniProtKB-ARBA"/>
</dbReference>
<dbReference type="InterPro" id="IPR012337">
    <property type="entry name" value="RNaseH-like_sf"/>
</dbReference>
<name>A0A2V4VK78_9GAMM</name>